<dbReference type="OrthoDB" id="3143642at2759"/>
<dbReference type="InParanoid" id="A0A409X766"/>
<keyword evidence="3" id="KW-1185">Reference proteome</keyword>
<feature type="region of interest" description="Disordered" evidence="1">
    <location>
        <begin position="1"/>
        <end position="80"/>
    </location>
</feature>
<comment type="caution">
    <text evidence="2">The sequence shown here is derived from an EMBL/GenBank/DDBJ whole genome shotgun (WGS) entry which is preliminary data.</text>
</comment>
<name>A0A409X766_PSICY</name>
<evidence type="ECO:0000313" key="2">
    <source>
        <dbReference type="EMBL" id="PPQ86629.1"/>
    </source>
</evidence>
<protein>
    <submittedName>
        <fullName evidence="2">Uncharacterized protein</fullName>
    </submittedName>
</protein>
<reference evidence="2 3" key="1">
    <citation type="journal article" date="2018" name="Evol. Lett.">
        <title>Horizontal gene cluster transfer increased hallucinogenic mushroom diversity.</title>
        <authorList>
            <person name="Reynolds H.T."/>
            <person name="Vijayakumar V."/>
            <person name="Gluck-Thaler E."/>
            <person name="Korotkin H.B."/>
            <person name="Matheny P.B."/>
            <person name="Slot J.C."/>
        </authorList>
    </citation>
    <scope>NUCLEOTIDE SEQUENCE [LARGE SCALE GENOMIC DNA]</scope>
    <source>
        <strain evidence="2 3">2631</strain>
    </source>
</reference>
<feature type="compositionally biased region" description="Basic and acidic residues" evidence="1">
    <location>
        <begin position="39"/>
        <end position="65"/>
    </location>
</feature>
<sequence>MSTRSQNAKDIGSGTNSPPAGEDKPMGRASVDSPIDAGHISDKEQRKEYFGGDDKPEAKKDKNDQKMGQSMAATMEERGH</sequence>
<dbReference type="Proteomes" id="UP000283269">
    <property type="component" value="Unassembled WGS sequence"/>
</dbReference>
<accession>A0A409X766</accession>
<evidence type="ECO:0000256" key="1">
    <source>
        <dbReference type="SAM" id="MobiDB-lite"/>
    </source>
</evidence>
<gene>
    <name evidence="2" type="ORF">CVT25_006813</name>
</gene>
<feature type="compositionally biased region" description="Polar residues" evidence="1">
    <location>
        <begin position="1"/>
        <end position="18"/>
    </location>
</feature>
<organism evidence="2 3">
    <name type="scientific">Psilocybe cyanescens</name>
    <dbReference type="NCBI Taxonomy" id="93625"/>
    <lineage>
        <taxon>Eukaryota</taxon>
        <taxon>Fungi</taxon>
        <taxon>Dikarya</taxon>
        <taxon>Basidiomycota</taxon>
        <taxon>Agaricomycotina</taxon>
        <taxon>Agaricomycetes</taxon>
        <taxon>Agaricomycetidae</taxon>
        <taxon>Agaricales</taxon>
        <taxon>Agaricineae</taxon>
        <taxon>Strophariaceae</taxon>
        <taxon>Psilocybe</taxon>
    </lineage>
</organism>
<proteinExistence type="predicted"/>
<dbReference type="AlphaFoldDB" id="A0A409X766"/>
<evidence type="ECO:0000313" key="3">
    <source>
        <dbReference type="Proteomes" id="UP000283269"/>
    </source>
</evidence>
<dbReference type="EMBL" id="NHYD01002450">
    <property type="protein sequence ID" value="PPQ86629.1"/>
    <property type="molecule type" value="Genomic_DNA"/>
</dbReference>